<protein>
    <submittedName>
        <fullName evidence="1">Uncharacterized protein</fullName>
    </submittedName>
</protein>
<comment type="caution">
    <text evidence="1">The sequence shown here is derived from an EMBL/GenBank/DDBJ whole genome shotgun (WGS) entry which is preliminary data.</text>
</comment>
<evidence type="ECO:0000313" key="1">
    <source>
        <dbReference type="EMBL" id="CAK5093911.1"/>
    </source>
</evidence>
<reference evidence="1" key="1">
    <citation type="submission" date="2023-11" db="EMBL/GenBank/DDBJ databases">
        <authorList>
            <person name="Poullet M."/>
        </authorList>
    </citation>
    <scope>NUCLEOTIDE SEQUENCE</scope>
    <source>
        <strain evidence="1">E1834</strain>
    </source>
</reference>
<evidence type="ECO:0000313" key="2">
    <source>
        <dbReference type="Proteomes" id="UP001497535"/>
    </source>
</evidence>
<accession>A0ACB1ANH8</accession>
<organism evidence="1 2">
    <name type="scientific">Meloidogyne enterolobii</name>
    <name type="common">Root-knot nematode worm</name>
    <name type="synonym">Meloidogyne mayaguensis</name>
    <dbReference type="NCBI Taxonomy" id="390850"/>
    <lineage>
        <taxon>Eukaryota</taxon>
        <taxon>Metazoa</taxon>
        <taxon>Ecdysozoa</taxon>
        <taxon>Nematoda</taxon>
        <taxon>Chromadorea</taxon>
        <taxon>Rhabditida</taxon>
        <taxon>Tylenchina</taxon>
        <taxon>Tylenchomorpha</taxon>
        <taxon>Tylenchoidea</taxon>
        <taxon>Meloidogynidae</taxon>
        <taxon>Meloidogyninae</taxon>
        <taxon>Meloidogyne</taxon>
    </lineage>
</organism>
<dbReference type="Proteomes" id="UP001497535">
    <property type="component" value="Unassembled WGS sequence"/>
</dbReference>
<dbReference type="EMBL" id="CAVMJV010000095">
    <property type="protein sequence ID" value="CAK5093911.1"/>
    <property type="molecule type" value="Genomic_DNA"/>
</dbReference>
<keyword evidence="2" id="KW-1185">Reference proteome</keyword>
<proteinExistence type="predicted"/>
<gene>
    <name evidence="1" type="ORF">MENTE1834_LOCUS40483</name>
</gene>
<sequence>MSASGYAPPVRTSGYSAGSASGSVGRQSVGDVGGGGRKAHTKHSIFYNKNVQPQQHSTT</sequence>
<name>A0ACB1ANH8_MELEN</name>